<evidence type="ECO:0000256" key="1">
    <source>
        <dbReference type="SAM" id="MobiDB-lite"/>
    </source>
</evidence>
<feature type="compositionally biased region" description="Pro residues" evidence="1">
    <location>
        <begin position="1"/>
        <end position="12"/>
    </location>
</feature>
<evidence type="ECO:0000313" key="5">
    <source>
        <dbReference type="EMBL" id="MDL2078394.1"/>
    </source>
</evidence>
<feature type="region of interest" description="Disordered" evidence="1">
    <location>
        <begin position="249"/>
        <end position="271"/>
    </location>
</feature>
<dbReference type="Pfam" id="PF15420">
    <property type="entry name" value="Abhydrolase_9_N"/>
    <property type="match status" value="1"/>
</dbReference>
<dbReference type="PIRSF" id="PIRSF007542">
    <property type="entry name" value="UCP007542"/>
    <property type="match status" value="1"/>
</dbReference>
<evidence type="ECO:0000259" key="4">
    <source>
        <dbReference type="Pfam" id="PF15420"/>
    </source>
</evidence>
<feature type="domain" description="Alpha/beta-hydrolase catalytic" evidence="3">
    <location>
        <begin position="306"/>
        <end position="594"/>
    </location>
</feature>
<dbReference type="Pfam" id="PF10081">
    <property type="entry name" value="Abhydrolase_9"/>
    <property type="match status" value="1"/>
</dbReference>
<keyword evidence="2" id="KW-0472">Membrane</keyword>
<sequence length="599" mass="65464">MSDQPSQPPPTAQPAQDEPAQGEPAQGEPAQAEPTQGEPAQAEPTQGEPAQDEPTPPPARWRGQLRVALPGCWGALLLACLSFTPSLLPRGGVLQGLICGISAAIGYGLGVLAAVVWRAFADRDPRPPRRRSWPVFWIGGTVLFGVAFGLGQYWQHEIRDLMGVREYNVLQAVLSPLIALLVFALLLLLGRGVRALYRWVSRQLMRWIGERAAKAVGWLLVAATSWLLISGLLLEGLVGAANEAFSLRDTETPEGIRQPTTSTRSGGPGSLVPWDSLGREGRVFIGSGPSAADIIRFSGEPAREPVRAYAGLDTADDTEERAARAVADLRRAGGFERANLLVATTTGSGWVDPANVDTFEYLTGGDSAIVALQYSFLPSWLSYLVDQSKARAAGRELFDAVYDTWSKLPADERPRLYVTGESLGSFGGETAFSGEYDLSNRTSGTLFSGPPNFNTLYREFTDHRQSGTPEVQPVFKDGRTVRFASDAREPIPPTDEPWDSNRVLYLLHASDPIVWWGPHLILDEPDWIGEAPGRDVLEDMFWVPFVTFWQVTADLPFATEVPSGHGHRYRGEYVDAWNAVLRPPDVTETDLARLREIIG</sequence>
<reference evidence="5 6" key="1">
    <citation type="submission" date="2023-05" db="EMBL/GenBank/DDBJ databases">
        <title>Streptomyces fuscus sp. nov., a brown-black pigment producing actinomyces isolated from dry sand of Sea duck farm.</title>
        <authorList>
            <person name="Xie J."/>
            <person name="Shen N."/>
        </authorList>
    </citation>
    <scope>NUCLEOTIDE SEQUENCE [LARGE SCALE GENOMIC DNA]</scope>
    <source>
        <strain evidence="5 6">GXMU-J15</strain>
    </source>
</reference>
<feature type="transmembrane region" description="Helical" evidence="2">
    <location>
        <begin position="133"/>
        <end position="154"/>
    </location>
</feature>
<dbReference type="SUPFAM" id="SSF103473">
    <property type="entry name" value="MFS general substrate transporter"/>
    <property type="match status" value="1"/>
</dbReference>
<evidence type="ECO:0000256" key="2">
    <source>
        <dbReference type="SAM" id="Phobius"/>
    </source>
</evidence>
<accession>A0ABT7J0L6</accession>
<dbReference type="InterPro" id="IPR027788">
    <property type="entry name" value="Alpha/beta-hydrolase_N_dom"/>
</dbReference>
<evidence type="ECO:0000259" key="3">
    <source>
        <dbReference type="Pfam" id="PF10081"/>
    </source>
</evidence>
<comment type="caution">
    <text evidence="5">The sequence shown here is derived from an EMBL/GenBank/DDBJ whole genome shotgun (WGS) entry which is preliminary data.</text>
</comment>
<dbReference type="InterPro" id="IPR012037">
    <property type="entry name" value="Alpha/beta-hydrolase_fam"/>
</dbReference>
<proteinExistence type="predicted"/>
<protein>
    <submittedName>
        <fullName evidence="5">Alpha/beta-hydrolase family protein</fullName>
    </submittedName>
</protein>
<keyword evidence="2" id="KW-0812">Transmembrane</keyword>
<dbReference type="InterPro" id="IPR036259">
    <property type="entry name" value="MFS_trans_sf"/>
</dbReference>
<gene>
    <name evidence="5" type="ORF">QNN03_18330</name>
</gene>
<feature type="transmembrane region" description="Helical" evidence="2">
    <location>
        <begin position="67"/>
        <end position="88"/>
    </location>
</feature>
<dbReference type="EMBL" id="JASJUS010000016">
    <property type="protein sequence ID" value="MDL2078394.1"/>
    <property type="molecule type" value="Genomic_DNA"/>
</dbReference>
<dbReference type="Proteomes" id="UP001241926">
    <property type="component" value="Unassembled WGS sequence"/>
</dbReference>
<feature type="transmembrane region" description="Helical" evidence="2">
    <location>
        <begin position="174"/>
        <end position="194"/>
    </location>
</feature>
<feature type="domain" description="Alpha/beta-hydrolase N-terminal" evidence="4">
    <location>
        <begin position="83"/>
        <end position="289"/>
    </location>
</feature>
<feature type="region of interest" description="Disordered" evidence="1">
    <location>
        <begin position="1"/>
        <end position="62"/>
    </location>
</feature>
<dbReference type="InterPro" id="IPR027787">
    <property type="entry name" value="Alpha/beta-hydrolase_catalytic"/>
</dbReference>
<keyword evidence="2" id="KW-1133">Transmembrane helix</keyword>
<evidence type="ECO:0000313" key="6">
    <source>
        <dbReference type="Proteomes" id="UP001241926"/>
    </source>
</evidence>
<dbReference type="RefSeq" id="WP_285433713.1">
    <property type="nucleotide sequence ID" value="NZ_JASJUS010000016.1"/>
</dbReference>
<feature type="transmembrane region" description="Helical" evidence="2">
    <location>
        <begin position="94"/>
        <end position="121"/>
    </location>
</feature>
<name>A0ABT7J0L6_9ACTN</name>
<keyword evidence="6" id="KW-1185">Reference proteome</keyword>
<organism evidence="5 6">
    <name type="scientific">Streptomyces fuscus</name>
    <dbReference type="NCBI Taxonomy" id="3048495"/>
    <lineage>
        <taxon>Bacteria</taxon>
        <taxon>Bacillati</taxon>
        <taxon>Actinomycetota</taxon>
        <taxon>Actinomycetes</taxon>
        <taxon>Kitasatosporales</taxon>
        <taxon>Streptomycetaceae</taxon>
        <taxon>Streptomyces</taxon>
    </lineage>
</organism>
<feature type="transmembrane region" description="Helical" evidence="2">
    <location>
        <begin position="215"/>
        <end position="234"/>
    </location>
</feature>